<dbReference type="AlphaFoldDB" id="A0A6M4IQC8"/>
<gene>
    <name evidence="2" type="ORF">HKW67_17160</name>
</gene>
<keyword evidence="1" id="KW-0812">Transmembrane</keyword>
<accession>A0A6M4IQC8</accession>
<evidence type="ECO:0000256" key="1">
    <source>
        <dbReference type="SAM" id="Phobius"/>
    </source>
</evidence>
<keyword evidence="1" id="KW-0472">Membrane</keyword>
<dbReference type="Proteomes" id="UP000500938">
    <property type="component" value="Chromosome"/>
</dbReference>
<organism evidence="2 3">
    <name type="scientific">Gemmatimonas groenlandica</name>
    <dbReference type="NCBI Taxonomy" id="2732249"/>
    <lineage>
        <taxon>Bacteria</taxon>
        <taxon>Pseudomonadati</taxon>
        <taxon>Gemmatimonadota</taxon>
        <taxon>Gemmatimonadia</taxon>
        <taxon>Gemmatimonadales</taxon>
        <taxon>Gemmatimonadaceae</taxon>
        <taxon>Gemmatimonas</taxon>
    </lineage>
</organism>
<dbReference type="EMBL" id="CP053085">
    <property type="protein sequence ID" value="QJR37124.1"/>
    <property type="molecule type" value="Genomic_DNA"/>
</dbReference>
<feature type="transmembrane region" description="Helical" evidence="1">
    <location>
        <begin position="37"/>
        <end position="54"/>
    </location>
</feature>
<dbReference type="KEGG" id="ggr:HKW67_17160"/>
<dbReference type="RefSeq" id="WP_171226557.1">
    <property type="nucleotide sequence ID" value="NZ_CP053085.1"/>
</dbReference>
<feature type="transmembrane region" description="Helical" evidence="1">
    <location>
        <begin position="74"/>
        <end position="95"/>
    </location>
</feature>
<name>A0A6M4IQC8_9BACT</name>
<evidence type="ECO:0000313" key="2">
    <source>
        <dbReference type="EMBL" id="QJR37124.1"/>
    </source>
</evidence>
<dbReference type="Pfam" id="PF13858">
    <property type="entry name" value="DUF4199"/>
    <property type="match status" value="1"/>
</dbReference>
<evidence type="ECO:0000313" key="3">
    <source>
        <dbReference type="Proteomes" id="UP000500938"/>
    </source>
</evidence>
<sequence>MRNIVLKFGLISGALLSVMMAITIPFQDEIGFDYGMIVGYTTMVLSFLFVYFGIRSYRDTVAGGSLTFGRAFKVGALIALIASCCYVATWEVMYFKFMPDFTAKMTAHTVAKARAAGESPEAIAKKQQEMAEFAVMYRNPAINAAMTFLEPLPVALIMTLVSAGLLSRRSIPPRQT</sequence>
<keyword evidence="1" id="KW-1133">Transmembrane helix</keyword>
<proteinExistence type="predicted"/>
<keyword evidence="3" id="KW-1185">Reference proteome</keyword>
<protein>
    <submittedName>
        <fullName evidence="2">DUF4199 domain-containing protein</fullName>
    </submittedName>
</protein>
<reference evidence="2 3" key="1">
    <citation type="submission" date="2020-05" db="EMBL/GenBank/DDBJ databases">
        <title>Complete genome sequence of Gemmatimonas greenlandica TET16.</title>
        <authorList>
            <person name="Zeng Y."/>
        </authorList>
    </citation>
    <scope>NUCLEOTIDE SEQUENCE [LARGE SCALE GENOMIC DNA]</scope>
    <source>
        <strain evidence="2 3">TET16</strain>
    </source>
</reference>
<feature type="transmembrane region" description="Helical" evidence="1">
    <location>
        <begin position="144"/>
        <end position="166"/>
    </location>
</feature>
<dbReference type="InterPro" id="IPR025250">
    <property type="entry name" value="DUF4199"/>
</dbReference>